<sequence length="416" mass="46129">MTTQTNAEIEEIYVPSHGMRHRLGNTDDDDLTSRAGPSNKNDVELQPTSAYSTAISSSLDPYSLKAGLKTDGDLQNLKKSKKKKAGAYYEKQNELIGDLLRPLEEHVENARAAERANRLPVKIALYGSLGANIALSALQLYAAITSLSLSILATAIDSVFDPLGNGLLWYLHRKSKRLDNNKWPVGGERLTTIGNIAYGSVMAAINLVVCVESVRTFISHKDEDGETNQIVIPALVSVSAALGVKIILFCYCFLYRKHSTQVEMLYQDHRNDLFVNTFGILMSAGGSKIKWYIDPMGGFIVRIAFGVIIAWCRTIYHEFELLAGKSAPHEFLQLIIYKSATFSDEIEKIDTVRAYHTGPDLFVEVDIVMAGTTPLSAAHDLSQQLQDKLELLPGVARAFVHVDHETTHKPEHRRVE</sequence>
<dbReference type="NCBIfam" id="TIGR01297">
    <property type="entry name" value="CDF"/>
    <property type="match status" value="1"/>
</dbReference>
<evidence type="ECO:0000256" key="5">
    <source>
        <dbReference type="ARBA" id="ARBA00023136"/>
    </source>
</evidence>
<keyword evidence="11" id="KW-1185">Reference proteome</keyword>
<evidence type="ECO:0000256" key="2">
    <source>
        <dbReference type="ARBA" id="ARBA00022448"/>
    </source>
</evidence>
<dbReference type="InterPro" id="IPR027469">
    <property type="entry name" value="Cation_efflux_TMD_sf"/>
</dbReference>
<dbReference type="STRING" id="933852.A0A0C3B4I6"/>
<dbReference type="GO" id="GO:0098771">
    <property type="term" value="P:inorganic ion homeostasis"/>
    <property type="evidence" value="ECO:0007669"/>
    <property type="project" value="UniProtKB-ARBA"/>
</dbReference>
<feature type="domain" description="Cation efflux protein transmembrane" evidence="8">
    <location>
        <begin position="128"/>
        <end position="309"/>
    </location>
</feature>
<organism evidence="10 11">
    <name type="scientific">Serendipita vermifera MAFF 305830</name>
    <dbReference type="NCBI Taxonomy" id="933852"/>
    <lineage>
        <taxon>Eukaryota</taxon>
        <taxon>Fungi</taxon>
        <taxon>Dikarya</taxon>
        <taxon>Basidiomycota</taxon>
        <taxon>Agaricomycotina</taxon>
        <taxon>Agaricomycetes</taxon>
        <taxon>Sebacinales</taxon>
        <taxon>Serendipitaceae</taxon>
        <taxon>Serendipita</taxon>
    </lineage>
</organism>
<dbReference type="InterPro" id="IPR027470">
    <property type="entry name" value="Cation_efflux_CTD"/>
</dbReference>
<name>A0A0C3B4I6_SERVB</name>
<reference evidence="10 11" key="1">
    <citation type="submission" date="2014-04" db="EMBL/GenBank/DDBJ databases">
        <authorList>
            <consortium name="DOE Joint Genome Institute"/>
            <person name="Kuo A."/>
            <person name="Zuccaro A."/>
            <person name="Kohler A."/>
            <person name="Nagy L.G."/>
            <person name="Floudas D."/>
            <person name="Copeland A."/>
            <person name="Barry K.W."/>
            <person name="Cichocki N."/>
            <person name="Veneault-Fourrey C."/>
            <person name="LaButti K."/>
            <person name="Lindquist E.A."/>
            <person name="Lipzen A."/>
            <person name="Lundell T."/>
            <person name="Morin E."/>
            <person name="Murat C."/>
            <person name="Sun H."/>
            <person name="Tunlid A."/>
            <person name="Henrissat B."/>
            <person name="Grigoriev I.V."/>
            <person name="Hibbett D.S."/>
            <person name="Martin F."/>
            <person name="Nordberg H.P."/>
            <person name="Cantor M.N."/>
            <person name="Hua S.X."/>
        </authorList>
    </citation>
    <scope>NUCLEOTIDE SEQUENCE [LARGE SCALE GENOMIC DNA]</scope>
    <source>
        <strain evidence="10 11">MAFF 305830</strain>
    </source>
</reference>
<keyword evidence="2" id="KW-0813">Transport</keyword>
<dbReference type="GO" id="GO:0016020">
    <property type="term" value="C:membrane"/>
    <property type="evidence" value="ECO:0007669"/>
    <property type="project" value="UniProtKB-SubCell"/>
</dbReference>
<dbReference type="PANTHER" id="PTHR43840:SF12">
    <property type="entry name" value="CATION DIFFUSION FACILITATOR 1 (AFU_ORTHOLOGUE AFUA_1G14440)"/>
    <property type="match status" value="1"/>
</dbReference>
<dbReference type="SUPFAM" id="SSF160240">
    <property type="entry name" value="Cation efflux protein cytoplasmic domain-like"/>
    <property type="match status" value="1"/>
</dbReference>
<evidence type="ECO:0000256" key="6">
    <source>
        <dbReference type="SAM" id="MobiDB-lite"/>
    </source>
</evidence>
<dbReference type="InterPro" id="IPR036837">
    <property type="entry name" value="Cation_efflux_CTD_sf"/>
</dbReference>
<evidence type="ECO:0000256" key="7">
    <source>
        <dbReference type="SAM" id="Phobius"/>
    </source>
</evidence>
<dbReference type="Pfam" id="PF16916">
    <property type="entry name" value="ZT_dimer"/>
    <property type="match status" value="1"/>
</dbReference>
<dbReference type="AlphaFoldDB" id="A0A0C3B4I6"/>
<dbReference type="PANTHER" id="PTHR43840">
    <property type="entry name" value="MITOCHONDRIAL METAL TRANSPORTER 1-RELATED"/>
    <property type="match status" value="1"/>
</dbReference>
<feature type="transmembrane region" description="Helical" evidence="7">
    <location>
        <begin position="192"/>
        <end position="218"/>
    </location>
</feature>
<reference evidence="11" key="2">
    <citation type="submission" date="2015-01" db="EMBL/GenBank/DDBJ databases">
        <title>Evolutionary Origins and Diversification of the Mycorrhizal Mutualists.</title>
        <authorList>
            <consortium name="DOE Joint Genome Institute"/>
            <consortium name="Mycorrhizal Genomics Consortium"/>
            <person name="Kohler A."/>
            <person name="Kuo A."/>
            <person name="Nagy L.G."/>
            <person name="Floudas D."/>
            <person name="Copeland A."/>
            <person name="Barry K.W."/>
            <person name="Cichocki N."/>
            <person name="Veneault-Fourrey C."/>
            <person name="LaButti K."/>
            <person name="Lindquist E.A."/>
            <person name="Lipzen A."/>
            <person name="Lundell T."/>
            <person name="Morin E."/>
            <person name="Murat C."/>
            <person name="Riley R."/>
            <person name="Ohm R."/>
            <person name="Sun H."/>
            <person name="Tunlid A."/>
            <person name="Henrissat B."/>
            <person name="Grigoriev I.V."/>
            <person name="Hibbett D.S."/>
            <person name="Martin F."/>
        </authorList>
    </citation>
    <scope>NUCLEOTIDE SEQUENCE [LARGE SCALE GENOMIC DNA]</scope>
    <source>
        <strain evidence="11">MAFF 305830</strain>
    </source>
</reference>
<feature type="transmembrane region" description="Helical" evidence="7">
    <location>
        <begin position="230"/>
        <end position="253"/>
    </location>
</feature>
<dbReference type="SUPFAM" id="SSF161111">
    <property type="entry name" value="Cation efflux protein transmembrane domain-like"/>
    <property type="match status" value="1"/>
</dbReference>
<feature type="region of interest" description="Disordered" evidence="6">
    <location>
        <begin position="15"/>
        <end position="46"/>
    </location>
</feature>
<accession>A0A0C3B4I6</accession>
<gene>
    <name evidence="10" type="ORF">M408DRAFT_327197</name>
</gene>
<dbReference type="Proteomes" id="UP000054097">
    <property type="component" value="Unassembled WGS sequence"/>
</dbReference>
<keyword evidence="4 7" id="KW-1133">Transmembrane helix</keyword>
<keyword evidence="5 7" id="KW-0472">Membrane</keyword>
<dbReference type="InterPro" id="IPR050291">
    <property type="entry name" value="CDF_Transporter"/>
</dbReference>
<dbReference type="GO" id="GO:0008324">
    <property type="term" value="F:monoatomic cation transmembrane transporter activity"/>
    <property type="evidence" value="ECO:0007669"/>
    <property type="project" value="InterPro"/>
</dbReference>
<protein>
    <submittedName>
        <fullName evidence="10">Uncharacterized protein</fullName>
    </submittedName>
</protein>
<proteinExistence type="predicted"/>
<evidence type="ECO:0000259" key="8">
    <source>
        <dbReference type="Pfam" id="PF01545"/>
    </source>
</evidence>
<feature type="compositionally biased region" description="Polar residues" evidence="6">
    <location>
        <begin position="35"/>
        <end position="46"/>
    </location>
</feature>
<evidence type="ECO:0000256" key="1">
    <source>
        <dbReference type="ARBA" id="ARBA00004141"/>
    </source>
</evidence>
<dbReference type="HOGENOM" id="CLU_013430_2_2_1"/>
<dbReference type="InterPro" id="IPR058533">
    <property type="entry name" value="Cation_efflux_TM"/>
</dbReference>
<dbReference type="Gene3D" id="3.30.70.1350">
    <property type="entry name" value="Cation efflux protein, cytoplasmic domain"/>
    <property type="match status" value="1"/>
</dbReference>
<dbReference type="OrthoDB" id="78296at2759"/>
<comment type="subcellular location">
    <subcellularLocation>
        <location evidence="1">Membrane</location>
        <topology evidence="1">Multi-pass membrane protein</topology>
    </subcellularLocation>
</comment>
<dbReference type="FunFam" id="1.20.1510.10:FF:000005">
    <property type="entry name" value="Putative Cation diffusion facilitator 1"/>
    <property type="match status" value="1"/>
</dbReference>
<feature type="domain" description="Cation efflux protein cytoplasmic" evidence="9">
    <location>
        <begin position="344"/>
        <end position="404"/>
    </location>
</feature>
<dbReference type="Gene3D" id="1.20.1510.10">
    <property type="entry name" value="Cation efflux protein transmembrane domain"/>
    <property type="match status" value="1"/>
</dbReference>
<dbReference type="GO" id="GO:0030003">
    <property type="term" value="P:intracellular monoatomic cation homeostasis"/>
    <property type="evidence" value="ECO:0007669"/>
    <property type="project" value="UniProtKB-ARBA"/>
</dbReference>
<evidence type="ECO:0000313" key="11">
    <source>
        <dbReference type="Proteomes" id="UP000054097"/>
    </source>
</evidence>
<evidence type="ECO:0000259" key="9">
    <source>
        <dbReference type="Pfam" id="PF16916"/>
    </source>
</evidence>
<keyword evidence="3 7" id="KW-0812">Transmembrane</keyword>
<dbReference type="EMBL" id="KN824281">
    <property type="protein sequence ID" value="KIM31755.1"/>
    <property type="molecule type" value="Genomic_DNA"/>
</dbReference>
<dbReference type="Pfam" id="PF01545">
    <property type="entry name" value="Cation_efflux"/>
    <property type="match status" value="1"/>
</dbReference>
<feature type="transmembrane region" description="Helical" evidence="7">
    <location>
        <begin position="123"/>
        <end position="144"/>
    </location>
</feature>
<feature type="transmembrane region" description="Helical" evidence="7">
    <location>
        <begin position="299"/>
        <end position="316"/>
    </location>
</feature>
<evidence type="ECO:0000256" key="4">
    <source>
        <dbReference type="ARBA" id="ARBA00022989"/>
    </source>
</evidence>
<feature type="transmembrane region" description="Helical" evidence="7">
    <location>
        <begin position="150"/>
        <end position="171"/>
    </location>
</feature>
<evidence type="ECO:0000313" key="10">
    <source>
        <dbReference type="EMBL" id="KIM31755.1"/>
    </source>
</evidence>
<evidence type="ECO:0000256" key="3">
    <source>
        <dbReference type="ARBA" id="ARBA00022692"/>
    </source>
</evidence>
<dbReference type="InterPro" id="IPR002524">
    <property type="entry name" value="Cation_efflux"/>
</dbReference>